<evidence type="ECO:0000313" key="5">
    <source>
        <dbReference type="EMBL" id="KAK3381264.1"/>
    </source>
</evidence>
<dbReference type="AlphaFoldDB" id="A0AAE0TVM2"/>
<evidence type="ECO:0008006" key="7">
    <source>
        <dbReference type="Google" id="ProtNLM"/>
    </source>
</evidence>
<feature type="domain" description="Nephrocystin 3-like N-terminal" evidence="3">
    <location>
        <begin position="288"/>
        <end position="464"/>
    </location>
</feature>
<feature type="compositionally biased region" description="Basic and acidic residues" evidence="2">
    <location>
        <begin position="1000"/>
        <end position="1024"/>
    </location>
</feature>
<keyword evidence="1" id="KW-0677">Repeat</keyword>
<dbReference type="Gene3D" id="3.40.50.300">
    <property type="entry name" value="P-loop containing nucleotide triphosphate hydrolases"/>
    <property type="match status" value="1"/>
</dbReference>
<protein>
    <recommendedName>
        <fullName evidence="7">NACHT domain-containing protein</fullName>
    </recommendedName>
</protein>
<evidence type="ECO:0000259" key="3">
    <source>
        <dbReference type="Pfam" id="PF24883"/>
    </source>
</evidence>
<proteinExistence type="predicted"/>
<reference evidence="5" key="1">
    <citation type="journal article" date="2023" name="Mol. Phylogenet. Evol.">
        <title>Genome-scale phylogeny and comparative genomics of the fungal order Sordariales.</title>
        <authorList>
            <person name="Hensen N."/>
            <person name="Bonometti L."/>
            <person name="Westerberg I."/>
            <person name="Brannstrom I.O."/>
            <person name="Guillou S."/>
            <person name="Cros-Aarteil S."/>
            <person name="Calhoun S."/>
            <person name="Haridas S."/>
            <person name="Kuo A."/>
            <person name="Mondo S."/>
            <person name="Pangilinan J."/>
            <person name="Riley R."/>
            <person name="LaButti K."/>
            <person name="Andreopoulos B."/>
            <person name="Lipzen A."/>
            <person name="Chen C."/>
            <person name="Yan M."/>
            <person name="Daum C."/>
            <person name="Ng V."/>
            <person name="Clum A."/>
            <person name="Steindorff A."/>
            <person name="Ohm R.A."/>
            <person name="Martin F."/>
            <person name="Silar P."/>
            <person name="Natvig D.O."/>
            <person name="Lalanne C."/>
            <person name="Gautier V."/>
            <person name="Ament-Velasquez S.L."/>
            <person name="Kruys A."/>
            <person name="Hutchinson M.I."/>
            <person name="Powell A.J."/>
            <person name="Barry K."/>
            <person name="Miller A.N."/>
            <person name="Grigoriev I.V."/>
            <person name="Debuchy R."/>
            <person name="Gladieux P."/>
            <person name="Hiltunen Thoren M."/>
            <person name="Johannesson H."/>
        </authorList>
    </citation>
    <scope>NUCLEOTIDE SEQUENCE</scope>
    <source>
        <strain evidence="5">CBS 232.78</strain>
    </source>
</reference>
<dbReference type="Pfam" id="PF24883">
    <property type="entry name" value="NPHP3_N"/>
    <property type="match status" value="1"/>
</dbReference>
<accession>A0AAE0TVM2</accession>
<name>A0AAE0TVM2_9PEZI</name>
<evidence type="ECO:0000256" key="2">
    <source>
        <dbReference type="SAM" id="MobiDB-lite"/>
    </source>
</evidence>
<reference evidence="5" key="2">
    <citation type="submission" date="2023-06" db="EMBL/GenBank/DDBJ databases">
        <authorList>
            <consortium name="Lawrence Berkeley National Laboratory"/>
            <person name="Haridas S."/>
            <person name="Hensen N."/>
            <person name="Bonometti L."/>
            <person name="Westerberg I."/>
            <person name="Brannstrom I.O."/>
            <person name="Guillou S."/>
            <person name="Cros-Aarteil S."/>
            <person name="Calhoun S."/>
            <person name="Kuo A."/>
            <person name="Mondo S."/>
            <person name="Pangilinan J."/>
            <person name="Riley R."/>
            <person name="LaButti K."/>
            <person name="Andreopoulos B."/>
            <person name="Lipzen A."/>
            <person name="Chen C."/>
            <person name="Yanf M."/>
            <person name="Daum C."/>
            <person name="Ng V."/>
            <person name="Clum A."/>
            <person name="Steindorff A."/>
            <person name="Ohm R."/>
            <person name="Martin F."/>
            <person name="Silar P."/>
            <person name="Natvig D."/>
            <person name="Lalanne C."/>
            <person name="Gautier V."/>
            <person name="Ament-velasquez S.L."/>
            <person name="Kruys A."/>
            <person name="Hutchinson M.I."/>
            <person name="Powell A.J."/>
            <person name="Barry K."/>
            <person name="Miller A.N."/>
            <person name="Grigoriev I.V."/>
            <person name="Debuchy R."/>
            <person name="Gladieux P."/>
            <person name="Thoren M.H."/>
            <person name="Johannesson H."/>
        </authorList>
    </citation>
    <scope>NUCLEOTIDE SEQUENCE</scope>
    <source>
        <strain evidence="5">CBS 232.78</strain>
    </source>
</reference>
<dbReference type="EMBL" id="JAULSW010000005">
    <property type="protein sequence ID" value="KAK3381264.1"/>
    <property type="molecule type" value="Genomic_DNA"/>
</dbReference>
<organism evidence="5 6">
    <name type="scientific">Podospora didyma</name>
    <dbReference type="NCBI Taxonomy" id="330526"/>
    <lineage>
        <taxon>Eukaryota</taxon>
        <taxon>Fungi</taxon>
        <taxon>Dikarya</taxon>
        <taxon>Ascomycota</taxon>
        <taxon>Pezizomycotina</taxon>
        <taxon>Sordariomycetes</taxon>
        <taxon>Sordariomycetidae</taxon>
        <taxon>Sordariales</taxon>
        <taxon>Podosporaceae</taxon>
        <taxon>Podospora</taxon>
    </lineage>
</organism>
<dbReference type="InterPro" id="IPR056884">
    <property type="entry name" value="NPHP3-like_N"/>
</dbReference>
<dbReference type="SUPFAM" id="SSF52540">
    <property type="entry name" value="P-loop containing nucleoside triphosphate hydrolases"/>
    <property type="match status" value="1"/>
</dbReference>
<dbReference type="PANTHER" id="PTHR10039:SF5">
    <property type="entry name" value="NACHT DOMAIN-CONTAINING PROTEIN"/>
    <property type="match status" value="1"/>
</dbReference>
<gene>
    <name evidence="5" type="ORF">B0H63DRAFT_198516</name>
</gene>
<evidence type="ECO:0000313" key="6">
    <source>
        <dbReference type="Proteomes" id="UP001285441"/>
    </source>
</evidence>
<dbReference type="PANTHER" id="PTHR10039">
    <property type="entry name" value="AMELOGENIN"/>
    <property type="match status" value="1"/>
</dbReference>
<evidence type="ECO:0000256" key="1">
    <source>
        <dbReference type="ARBA" id="ARBA00022737"/>
    </source>
</evidence>
<feature type="compositionally biased region" description="Polar residues" evidence="2">
    <location>
        <begin position="983"/>
        <end position="999"/>
    </location>
</feature>
<dbReference type="InterPro" id="IPR027417">
    <property type="entry name" value="P-loop_NTPase"/>
</dbReference>
<evidence type="ECO:0000259" key="4">
    <source>
        <dbReference type="Pfam" id="PF25053"/>
    </source>
</evidence>
<dbReference type="Pfam" id="PF25053">
    <property type="entry name" value="DUF7791"/>
    <property type="match status" value="1"/>
</dbReference>
<feature type="region of interest" description="Disordered" evidence="2">
    <location>
        <begin position="976"/>
        <end position="1040"/>
    </location>
</feature>
<comment type="caution">
    <text evidence="5">The sequence shown here is derived from an EMBL/GenBank/DDBJ whole genome shotgun (WGS) entry which is preliminary data.</text>
</comment>
<dbReference type="InterPro" id="IPR056693">
    <property type="entry name" value="DUF7791"/>
</dbReference>
<feature type="domain" description="DUF7791" evidence="4">
    <location>
        <begin position="576"/>
        <end position="721"/>
    </location>
</feature>
<sequence>MDPLASISAAASILSVIQFSGSLLKTVREIHQSTSGLSVENANIEQSCRELDQKAKGLATFARENIQSFPSGEDGEELIRISEKCVAASQDILHSLDKVRATERKIISESDGGPPTLQEIRPGEKADSIQRRRLKTFRQALKVVWRKDEAAKASKTLSELRGELEFHLLSTLQKGQVTSLVMADDRFQALKRSNQELVRRILENSAVFMEETRGRIDALQKTTESSLLKAVSRLSERIPSDREIDADVKRSVLGSLHFPSIFQRYEEVNPAYQSTYQWIFQTDGEDSMDWSSFPQWLKSGNGLYWICGKPASGKSTLMRYIIDSDRRDDLLRCWASGRDLDIFTFFFWKSGTASQRSLQGILRSILYQYLSKYPDQTRAIFPEQYDGLYRKQAFSQTLRSTYTQWNMKTLESAFEKMVELASERKFCLFVDGLDEYEGDHTRIAEFLVKVTAEHDHVKICASSRPWVEFENIFKGYPTLRLQDLTKTDIEIYISGRLNVSKAFVVLQEKQPHEAKKLISSIVKMASGVFLWVKLVLNSLLKGLDLDDDFEDLTNRLRCLPRGLEELYTHILKTIDPPFYLEEAAMTFELLRTVRQHENLATIQTRDDEWSGGVMSLEALALADRKNTKVLHNGSSCVDPREFLTTLCLQTERRLKSRCMGLIEVSGHKGELPQHHTVSYIHRTLVDFLEKRQTRDMIRDAIQDEHFSPNLSMARSCVFNVQLTLADGRREPSLAVWKLVELTMIFASGTEQEHSDELVSILEQLDSVLSTHRKQYDSSDYHWSTERSLHGNDIVNMAERESDTLLSFCIEQGIINYVQVVLRQDPGDAPGVITRRPLLDYAVSPLLEEPSSNTRIQMCKLLLEQGSSPNQRYKLEQPFRELSSWERVLSYLNTLLHHQSSHRALLAAVRQPVWLDLIMTFILHGARLTMFAIRDGSGDLVATMAPTSVLHAIYLLGAPSMNSEALKRLLEQRHLADHARHSDSVSSSRPQRRQNGSRQPSHNEHSHSRREEAISWPSREDDTTVRTDTSPTKRKAASSSLQKGWIQIEQAHIAARASSSSTEQYHSEQTYGTFSAAATLLQPAGERSSSTLLSTLLGCCRCVE</sequence>
<keyword evidence="6" id="KW-1185">Reference proteome</keyword>
<dbReference type="Proteomes" id="UP001285441">
    <property type="component" value="Unassembled WGS sequence"/>
</dbReference>